<proteinExistence type="predicted"/>
<evidence type="ECO:0000313" key="1">
    <source>
        <dbReference type="EMBL" id="DAE08946.1"/>
    </source>
</evidence>
<sequence length="29" mass="3194">MLYVEYTINGRWAGSRPGFRSDSGCSVSP</sequence>
<name>A0A8S5PQ14_9CAUD</name>
<dbReference type="EMBL" id="BK015480">
    <property type="protein sequence ID" value="DAE08946.1"/>
    <property type="molecule type" value="Genomic_DNA"/>
</dbReference>
<protein>
    <submittedName>
        <fullName evidence="1">Uncharacterized protein</fullName>
    </submittedName>
</protein>
<organism evidence="1">
    <name type="scientific">Siphoviridae sp. ctTrD1</name>
    <dbReference type="NCBI Taxonomy" id="2825524"/>
    <lineage>
        <taxon>Viruses</taxon>
        <taxon>Duplodnaviria</taxon>
        <taxon>Heunggongvirae</taxon>
        <taxon>Uroviricota</taxon>
        <taxon>Caudoviricetes</taxon>
    </lineage>
</organism>
<accession>A0A8S5PQ14</accession>
<reference evidence="1" key="1">
    <citation type="journal article" date="2021" name="Proc. Natl. Acad. Sci. U.S.A.">
        <title>A Catalog of Tens of Thousands of Viruses from Human Metagenomes Reveals Hidden Associations with Chronic Diseases.</title>
        <authorList>
            <person name="Tisza M.J."/>
            <person name="Buck C.B."/>
        </authorList>
    </citation>
    <scope>NUCLEOTIDE SEQUENCE</scope>
    <source>
        <strain evidence="1">CtTrD1</strain>
    </source>
</reference>